<evidence type="ECO:0000259" key="5">
    <source>
        <dbReference type="Pfam" id="PF23798"/>
    </source>
</evidence>
<dbReference type="Gene3D" id="2.130.10.10">
    <property type="entry name" value="YVTN repeat-like/Quinoprotein amine dehydrogenase"/>
    <property type="match status" value="2"/>
</dbReference>
<sequence>MHDGELYESEDETLEDLYDDDDADADGDGDMDDEQGDALLSMGGGDAADDATTDGDDESATEESDDDDEEEDDDEDEDEDDEPSLDLGLTEEPPPPVSERESSADDSRMATSSPAGPSPPARRRSLSPAHRRKAALAFPLSPMPRTFTVEAICAIPHPVPTHALAASACMTHLLTGSDDGYVRDYDVFAAVNSKNFLTAPQRHHAGVVEGLMKSGQLRFWWENPAFSEGGRAGLLAEEEAGPAPVYSLAMHSDALWALAGTNTGSINLFTLRHEPGRLCHVMNGHHRSPVSSLCLDYDEKGFFSAGWDGTAIQWDLNTGQSVRNFTAHNAQLTTAAIRPLAHYYNPTPGPIYNSSQQSQANGSSSQAKTDNMDTDPPAAPLEDTDNFLSKLEDTSQLLTMDDARSDASFDPLFDDVPEEPLHPPPPVESKLAMPGSSQMQSPFFTREPAAPSIPPPKGAPPLIDAAEFQTYSPDLLMTAFIDGQVILWDRRVQTSGRGVGRLWMNEKTPPWCLSACWSADGAQIYAGRRNGTVDVWDVRVLGQSGPANTPRLLKTLRNPTSSGVVSCVVPFPDTRHIACASVDNIRLWNVAESGEDSISKTRSGVQFRIIPGHHGGYISQMLVDSACRFLVSASSNRGLHGDSTRTVFVHDIKRAN</sequence>
<feature type="region of interest" description="Disordered" evidence="4">
    <location>
        <begin position="406"/>
        <end position="425"/>
    </location>
</feature>
<keyword evidence="7" id="KW-1185">Reference proteome</keyword>
<dbReference type="InterPro" id="IPR015943">
    <property type="entry name" value="WD40/YVTN_repeat-like_dom_sf"/>
</dbReference>
<dbReference type="STRING" id="945553.A0A0D2PFL7"/>
<dbReference type="PANTHER" id="PTHR19848">
    <property type="entry name" value="WD40 REPEAT PROTEIN"/>
    <property type="match status" value="1"/>
</dbReference>
<feature type="region of interest" description="Disordered" evidence="4">
    <location>
        <begin position="1"/>
        <end position="132"/>
    </location>
</feature>
<feature type="region of interest" description="Disordered" evidence="4">
    <location>
        <begin position="347"/>
        <end position="384"/>
    </location>
</feature>
<feature type="compositionally biased region" description="Acidic residues" evidence="4">
    <location>
        <begin position="1"/>
        <end position="36"/>
    </location>
</feature>
<dbReference type="InterPro" id="IPR001680">
    <property type="entry name" value="WD40_rpt"/>
</dbReference>
<feature type="repeat" description="WD" evidence="3">
    <location>
        <begin position="283"/>
        <end position="324"/>
    </location>
</feature>
<keyword evidence="1 3" id="KW-0853">WD repeat</keyword>
<accession>A0A0D2PFL7</accession>
<dbReference type="InterPro" id="IPR036322">
    <property type="entry name" value="WD40_repeat_dom_sf"/>
</dbReference>
<evidence type="ECO:0000256" key="3">
    <source>
        <dbReference type="PROSITE-ProRule" id="PRU00221"/>
    </source>
</evidence>
<keyword evidence="2" id="KW-0677">Repeat</keyword>
<gene>
    <name evidence="6" type="ORF">HYPSUDRAFT_35205</name>
</gene>
<dbReference type="SUPFAM" id="SSF50978">
    <property type="entry name" value="WD40 repeat-like"/>
    <property type="match status" value="1"/>
</dbReference>
<reference evidence="7" key="1">
    <citation type="submission" date="2014-04" db="EMBL/GenBank/DDBJ databases">
        <title>Evolutionary Origins and Diversification of the Mycorrhizal Mutualists.</title>
        <authorList>
            <consortium name="DOE Joint Genome Institute"/>
            <consortium name="Mycorrhizal Genomics Consortium"/>
            <person name="Kohler A."/>
            <person name="Kuo A."/>
            <person name="Nagy L.G."/>
            <person name="Floudas D."/>
            <person name="Copeland A."/>
            <person name="Barry K.W."/>
            <person name="Cichocki N."/>
            <person name="Veneault-Fourrey C."/>
            <person name="LaButti K."/>
            <person name="Lindquist E.A."/>
            <person name="Lipzen A."/>
            <person name="Lundell T."/>
            <person name="Morin E."/>
            <person name="Murat C."/>
            <person name="Riley R."/>
            <person name="Ohm R."/>
            <person name="Sun H."/>
            <person name="Tunlid A."/>
            <person name="Henrissat B."/>
            <person name="Grigoriev I.V."/>
            <person name="Hibbett D.S."/>
            <person name="Martin F."/>
        </authorList>
    </citation>
    <scope>NUCLEOTIDE SEQUENCE [LARGE SCALE GENOMIC DNA]</scope>
    <source>
        <strain evidence="7">FD-334 SS-4</strain>
    </source>
</reference>
<dbReference type="OMA" id="WDRRQPN"/>
<proteinExistence type="predicted"/>
<dbReference type="PROSITE" id="PS50082">
    <property type="entry name" value="WD_REPEATS_2"/>
    <property type="match status" value="1"/>
</dbReference>
<dbReference type="Pfam" id="PF23798">
    <property type="entry name" value="Beta-prop_SPT8"/>
    <property type="match status" value="2"/>
</dbReference>
<feature type="compositionally biased region" description="Low complexity" evidence="4">
    <location>
        <begin position="353"/>
        <end position="367"/>
    </location>
</feature>
<dbReference type="Proteomes" id="UP000054270">
    <property type="component" value="Unassembled WGS sequence"/>
</dbReference>
<dbReference type="AlphaFoldDB" id="A0A0D2PFL7"/>
<dbReference type="OrthoDB" id="10260946at2759"/>
<feature type="compositionally biased region" description="Basic and acidic residues" evidence="4">
    <location>
        <begin position="98"/>
        <end position="108"/>
    </location>
</feature>
<dbReference type="PANTHER" id="PTHR19848:SF8">
    <property type="entry name" value="F-BOX AND WD REPEAT DOMAIN CONTAINING 7"/>
    <property type="match status" value="1"/>
</dbReference>
<organism evidence="6 7">
    <name type="scientific">Hypholoma sublateritium (strain FD-334 SS-4)</name>
    <dbReference type="NCBI Taxonomy" id="945553"/>
    <lineage>
        <taxon>Eukaryota</taxon>
        <taxon>Fungi</taxon>
        <taxon>Dikarya</taxon>
        <taxon>Basidiomycota</taxon>
        <taxon>Agaricomycotina</taxon>
        <taxon>Agaricomycetes</taxon>
        <taxon>Agaricomycetidae</taxon>
        <taxon>Agaricales</taxon>
        <taxon>Agaricineae</taxon>
        <taxon>Strophariaceae</taxon>
        <taxon>Hypholoma</taxon>
    </lineage>
</organism>
<feature type="domain" description="Transcription factor spt8 beta-propeller" evidence="5">
    <location>
        <begin position="472"/>
        <end position="652"/>
    </location>
</feature>
<feature type="compositionally biased region" description="Acidic residues" evidence="4">
    <location>
        <begin position="47"/>
        <end position="84"/>
    </location>
</feature>
<evidence type="ECO:0000256" key="4">
    <source>
        <dbReference type="SAM" id="MobiDB-lite"/>
    </source>
</evidence>
<dbReference type="EMBL" id="KN817524">
    <property type="protein sequence ID" value="KJA27346.1"/>
    <property type="molecule type" value="Genomic_DNA"/>
</dbReference>
<name>A0A0D2PFL7_HYPSF</name>
<evidence type="ECO:0000313" key="6">
    <source>
        <dbReference type="EMBL" id="KJA27346.1"/>
    </source>
</evidence>
<evidence type="ECO:0000313" key="7">
    <source>
        <dbReference type="Proteomes" id="UP000054270"/>
    </source>
</evidence>
<protein>
    <recommendedName>
        <fullName evidence="5">Transcription factor spt8 beta-propeller domain-containing protein</fullName>
    </recommendedName>
</protein>
<evidence type="ECO:0000256" key="1">
    <source>
        <dbReference type="ARBA" id="ARBA00022574"/>
    </source>
</evidence>
<evidence type="ECO:0000256" key="2">
    <source>
        <dbReference type="ARBA" id="ARBA00022737"/>
    </source>
</evidence>
<dbReference type="InterPro" id="IPR057544">
    <property type="entry name" value="Beta-prop_SPT8"/>
</dbReference>
<feature type="compositionally biased region" description="Basic residues" evidence="4">
    <location>
        <begin position="121"/>
        <end position="132"/>
    </location>
</feature>
<dbReference type="SMART" id="SM00320">
    <property type="entry name" value="WD40"/>
    <property type="match status" value="7"/>
</dbReference>
<feature type="domain" description="Transcription factor spt8 beta-propeller" evidence="5">
    <location>
        <begin position="153"/>
        <end position="374"/>
    </location>
</feature>